<dbReference type="OMA" id="YLLEMIM"/>
<dbReference type="RefSeq" id="XP_044367323.1">
    <property type="nucleotide sequence ID" value="XM_044511388.1"/>
</dbReference>
<dbReference type="Gramene" id="TraesCLE_scaffold_164816_01G000100.1">
    <property type="protein sequence ID" value="TraesCLE_scaffold_164816_01G000100.1"/>
    <property type="gene ID" value="TraesCLE_scaffold_164816_01G000100"/>
</dbReference>
<dbReference type="Gramene" id="TraesJUL1A03G00024320.1">
    <property type="protein sequence ID" value="TraesJUL1A03G00024320.1.CDS1"/>
    <property type="gene ID" value="TraesJUL1A03G00024320"/>
</dbReference>
<dbReference type="Gramene" id="TraesNOR1A03G00023250.1">
    <property type="protein sequence ID" value="TraesNOR1A03G00023250.1.CDS1"/>
    <property type="gene ID" value="TraesNOR1A03G00023250"/>
</dbReference>
<dbReference type="AlphaFoldDB" id="A0A3B5XUS6"/>
<gene>
    <name evidence="1" type="primary">LOC123089777</name>
</gene>
<evidence type="ECO:0000313" key="2">
    <source>
        <dbReference type="Proteomes" id="UP000019116"/>
    </source>
</evidence>
<sequence>MALVVLVRLALWLLGSCLELAALVLFRGLALLAVAAVDLVRLPGQAADAALNATKGVLEAAVEFVFGLVWDVAVAVVSAFLESLWSAVAGTVEFAASTVVELMEAARDGSEEAAKALTEALEGAADAVAGTLVKLAENYTDALVHLLQNLV</sequence>
<dbReference type="GeneID" id="123089777"/>
<dbReference type="Gramene" id="TraesPARA_EIv1.0_0087180.2">
    <property type="protein sequence ID" value="TraesPARA_EIv1.0_0087180.2.CDS1"/>
    <property type="gene ID" value="TraesPARA_EIv1.0_0087180"/>
</dbReference>
<dbReference type="OrthoDB" id="691189at2759"/>
<dbReference type="Gramene" id="TraesMAC1A03G00023280.1">
    <property type="protein sequence ID" value="TraesMAC1A03G00023280.1.CDS1"/>
    <property type="gene ID" value="TraesMAC1A03G00023280"/>
</dbReference>
<proteinExistence type="predicted"/>
<dbReference type="Gramene" id="TraesWEE_scaffold_136963_01G000100.1">
    <property type="protein sequence ID" value="TraesWEE_scaffold_136963_01G000100.1"/>
    <property type="gene ID" value="TraesWEE_scaffold_136963_01G000100"/>
</dbReference>
<name>A0A3B5XUS6_WHEAT</name>
<dbReference type="Gramene" id="TraesPARA_EIv1.0_0087180.1">
    <property type="protein sequence ID" value="TraesPARA_EIv1.0_0087180.1.CDS1"/>
    <property type="gene ID" value="TraesPARA_EIv1.0_0087180"/>
</dbReference>
<evidence type="ECO:0000313" key="1">
    <source>
        <dbReference type="EnsemblPlants" id="TraesCS1A02G065900.1.cds1"/>
    </source>
</evidence>
<reference evidence="1" key="2">
    <citation type="submission" date="2018-10" db="UniProtKB">
        <authorList>
            <consortium name="EnsemblPlants"/>
        </authorList>
    </citation>
    <scope>IDENTIFICATION</scope>
</reference>
<dbReference type="Gramene" id="TraesCS1A02G065900.1">
    <property type="protein sequence ID" value="TraesCS1A02G065900.1.cds1"/>
    <property type="gene ID" value="TraesCS1A02G065900"/>
</dbReference>
<dbReference type="Gramene" id="TraesARI1A03G00023530.1">
    <property type="protein sequence ID" value="TraesARI1A03G00023530.1.CDS1"/>
    <property type="gene ID" value="TraesARI1A03G00023530"/>
</dbReference>
<dbReference type="EnsemblPlants" id="TraesCS1A02G065900.1">
    <property type="protein sequence ID" value="TraesCS1A02G065900.1.cds1"/>
    <property type="gene ID" value="TraesCS1A02G065900"/>
</dbReference>
<organism evidence="1">
    <name type="scientific">Triticum aestivum</name>
    <name type="common">Wheat</name>
    <dbReference type="NCBI Taxonomy" id="4565"/>
    <lineage>
        <taxon>Eukaryota</taxon>
        <taxon>Viridiplantae</taxon>
        <taxon>Streptophyta</taxon>
        <taxon>Embryophyta</taxon>
        <taxon>Tracheophyta</taxon>
        <taxon>Spermatophyta</taxon>
        <taxon>Magnoliopsida</taxon>
        <taxon>Liliopsida</taxon>
        <taxon>Poales</taxon>
        <taxon>Poaceae</taxon>
        <taxon>BOP clade</taxon>
        <taxon>Pooideae</taxon>
        <taxon>Triticodae</taxon>
        <taxon>Triticeae</taxon>
        <taxon>Triticinae</taxon>
        <taxon>Triticum</taxon>
    </lineage>
</organism>
<dbReference type="Gramene" id="TraesCS1A03G0162300.1">
    <property type="protein sequence ID" value="TraesCS1A03G0162300.1.CDS1"/>
    <property type="gene ID" value="TraesCS1A03G0162300"/>
</dbReference>
<protein>
    <submittedName>
        <fullName evidence="1">Uncharacterized protein</fullName>
    </submittedName>
</protein>
<dbReference type="Gramene" id="TraesSTA1A03G00022110.1">
    <property type="protein sequence ID" value="TraesSTA1A03G00022110.1.CDS1"/>
    <property type="gene ID" value="TraesSTA1A03G00022110"/>
</dbReference>
<dbReference type="Gramene" id="TraesSYM1A03G00023910.1">
    <property type="protein sequence ID" value="TraesSYM1A03G00023910.1.CDS1"/>
    <property type="gene ID" value="TraesSYM1A03G00023910"/>
</dbReference>
<dbReference type="Gramene" id="TraesSTA1A03G00022110.2">
    <property type="protein sequence ID" value="TraesSTA1A03G00022110.2.CDS1"/>
    <property type="gene ID" value="TraesSTA1A03G00022110"/>
</dbReference>
<dbReference type="Gramene" id="TraesROB_scaffold_082152_01G000100.1">
    <property type="protein sequence ID" value="TraesROB_scaffold_082152_01G000100.1"/>
    <property type="gene ID" value="TraesROB_scaffold_082152_01G000100"/>
</dbReference>
<dbReference type="KEGG" id="taes:123089777"/>
<accession>A0A3B5XUS6</accession>
<dbReference type="Proteomes" id="UP000019116">
    <property type="component" value="Chromosome 1A"/>
</dbReference>
<dbReference type="Gramene" id="TraesCAD_scaffold_015658_01G000100.1">
    <property type="protein sequence ID" value="TraesCAD_scaffold_015658_01G000100.1"/>
    <property type="gene ID" value="TraesCAD_scaffold_015658_01G000100"/>
</dbReference>
<reference evidence="1" key="1">
    <citation type="submission" date="2018-08" db="EMBL/GenBank/DDBJ databases">
        <authorList>
            <person name="Rossello M."/>
        </authorList>
    </citation>
    <scope>NUCLEOTIDE SEQUENCE [LARGE SCALE GENOMIC DNA]</scope>
    <source>
        <strain evidence="1">cv. Chinese Spring</strain>
    </source>
</reference>
<keyword evidence="2" id="KW-1185">Reference proteome</keyword>